<comment type="similarity">
    <text evidence="7">Belongs to the binding-protein-dependent transport system permease family.</text>
</comment>
<dbReference type="PANTHER" id="PTHR43163:SF6">
    <property type="entry name" value="DIPEPTIDE TRANSPORT SYSTEM PERMEASE PROTEIN DPPB-RELATED"/>
    <property type="match status" value="1"/>
</dbReference>
<keyword evidence="10" id="KW-1185">Reference proteome</keyword>
<dbReference type="Pfam" id="PF19300">
    <property type="entry name" value="BPD_transp_1_N"/>
    <property type="match status" value="1"/>
</dbReference>
<protein>
    <submittedName>
        <fullName evidence="9">ABC transporter permease</fullName>
    </submittedName>
</protein>
<dbReference type="InterPro" id="IPR035906">
    <property type="entry name" value="MetI-like_sf"/>
</dbReference>
<evidence type="ECO:0000256" key="4">
    <source>
        <dbReference type="ARBA" id="ARBA00022692"/>
    </source>
</evidence>
<evidence type="ECO:0000256" key="7">
    <source>
        <dbReference type="RuleBase" id="RU363032"/>
    </source>
</evidence>
<feature type="transmembrane region" description="Helical" evidence="7">
    <location>
        <begin position="104"/>
        <end position="125"/>
    </location>
</feature>
<feature type="transmembrane region" description="Helical" evidence="7">
    <location>
        <begin position="137"/>
        <end position="159"/>
    </location>
</feature>
<dbReference type="Pfam" id="PF00528">
    <property type="entry name" value="BPD_transp_1"/>
    <property type="match status" value="1"/>
</dbReference>
<dbReference type="EMBL" id="JBHUKR010000016">
    <property type="protein sequence ID" value="MFD2420067.1"/>
    <property type="molecule type" value="Genomic_DNA"/>
</dbReference>
<keyword evidence="2 7" id="KW-0813">Transport</keyword>
<organism evidence="9 10">
    <name type="scientific">Amycolatopsis pigmentata</name>
    <dbReference type="NCBI Taxonomy" id="450801"/>
    <lineage>
        <taxon>Bacteria</taxon>
        <taxon>Bacillati</taxon>
        <taxon>Actinomycetota</taxon>
        <taxon>Actinomycetes</taxon>
        <taxon>Pseudonocardiales</taxon>
        <taxon>Pseudonocardiaceae</taxon>
        <taxon>Amycolatopsis</taxon>
    </lineage>
</organism>
<evidence type="ECO:0000256" key="5">
    <source>
        <dbReference type="ARBA" id="ARBA00022989"/>
    </source>
</evidence>
<feature type="transmembrane region" description="Helical" evidence="7">
    <location>
        <begin position="12"/>
        <end position="31"/>
    </location>
</feature>
<evidence type="ECO:0000256" key="6">
    <source>
        <dbReference type="ARBA" id="ARBA00023136"/>
    </source>
</evidence>
<accession>A0ABW5G1Y0</accession>
<keyword evidence="3" id="KW-1003">Cell membrane</keyword>
<dbReference type="InterPro" id="IPR000515">
    <property type="entry name" value="MetI-like"/>
</dbReference>
<evidence type="ECO:0000256" key="2">
    <source>
        <dbReference type="ARBA" id="ARBA00022448"/>
    </source>
</evidence>
<comment type="subcellular location">
    <subcellularLocation>
        <location evidence="1 7">Cell membrane</location>
        <topology evidence="1 7">Multi-pass membrane protein</topology>
    </subcellularLocation>
</comment>
<dbReference type="PROSITE" id="PS50928">
    <property type="entry name" value="ABC_TM1"/>
    <property type="match status" value="1"/>
</dbReference>
<evidence type="ECO:0000313" key="10">
    <source>
        <dbReference type="Proteomes" id="UP001597417"/>
    </source>
</evidence>
<dbReference type="RefSeq" id="WP_378268098.1">
    <property type="nucleotide sequence ID" value="NZ_JBHUKR010000016.1"/>
</dbReference>
<dbReference type="Proteomes" id="UP001597417">
    <property type="component" value="Unassembled WGS sequence"/>
</dbReference>
<evidence type="ECO:0000259" key="8">
    <source>
        <dbReference type="PROSITE" id="PS50928"/>
    </source>
</evidence>
<feature type="transmembrane region" description="Helical" evidence="7">
    <location>
        <begin position="179"/>
        <end position="198"/>
    </location>
</feature>
<keyword evidence="4 7" id="KW-0812">Transmembrane</keyword>
<evidence type="ECO:0000256" key="3">
    <source>
        <dbReference type="ARBA" id="ARBA00022475"/>
    </source>
</evidence>
<dbReference type="CDD" id="cd06261">
    <property type="entry name" value="TM_PBP2"/>
    <property type="match status" value="1"/>
</dbReference>
<proteinExistence type="inferred from homology"/>
<name>A0ABW5G1Y0_9PSEU</name>
<reference evidence="10" key="1">
    <citation type="journal article" date="2019" name="Int. J. Syst. Evol. Microbiol.">
        <title>The Global Catalogue of Microorganisms (GCM) 10K type strain sequencing project: providing services to taxonomists for standard genome sequencing and annotation.</title>
        <authorList>
            <consortium name="The Broad Institute Genomics Platform"/>
            <consortium name="The Broad Institute Genome Sequencing Center for Infectious Disease"/>
            <person name="Wu L."/>
            <person name="Ma J."/>
        </authorList>
    </citation>
    <scope>NUCLEOTIDE SEQUENCE [LARGE SCALE GENOMIC DNA]</scope>
    <source>
        <strain evidence="10">CGMCC 4.7645</strain>
    </source>
</reference>
<feature type="transmembrane region" description="Helical" evidence="7">
    <location>
        <begin position="244"/>
        <end position="266"/>
    </location>
</feature>
<keyword evidence="6 7" id="KW-0472">Membrane</keyword>
<dbReference type="SUPFAM" id="SSF161098">
    <property type="entry name" value="MetI-like"/>
    <property type="match status" value="1"/>
</dbReference>
<dbReference type="InterPro" id="IPR045621">
    <property type="entry name" value="BPD_transp_1_N"/>
</dbReference>
<comment type="caution">
    <text evidence="9">The sequence shown here is derived from an EMBL/GenBank/DDBJ whole genome shotgun (WGS) entry which is preliminary data.</text>
</comment>
<evidence type="ECO:0000313" key="9">
    <source>
        <dbReference type="EMBL" id="MFD2420067.1"/>
    </source>
</evidence>
<feature type="domain" description="ABC transmembrane type-1" evidence="8">
    <location>
        <begin position="98"/>
        <end position="301"/>
    </location>
</feature>
<feature type="transmembrane region" description="Helical" evidence="7">
    <location>
        <begin position="286"/>
        <end position="308"/>
    </location>
</feature>
<gene>
    <name evidence="9" type="ORF">ACFSXZ_27430</name>
</gene>
<keyword evidence="5 7" id="KW-1133">Transmembrane helix</keyword>
<dbReference type="PANTHER" id="PTHR43163">
    <property type="entry name" value="DIPEPTIDE TRANSPORT SYSTEM PERMEASE PROTEIN DPPB-RELATED"/>
    <property type="match status" value="1"/>
</dbReference>
<sequence length="318" mass="33471">MSFMTFASRRLAWGIGIMVLVSFLVFSLLAASPGSIVSTLLGSRPATPQAIAQVTAQYHLDSPFLVQYWDWAKSALSGDFGRSIQSGQAVTSDIASHLTITLELAVYALLLILAIGTTAGIVAGIRQGSLFDRATSGLSVLGMSAPGFVVSILLIYLLGVQVAIFPVYGGGNGDFTDRVEHLTLPAIALAVGIIAVIMRQTRAAVGGVVDQDYVTFARARGLTLRRITLHYVLRNAAAPVVNTGGLLAIHLISGAVLVETVFALGGVGQLMVQSVESKDIPVVQGLAFFIALVVVCVNLLVDAVTLILDPRTRDGARR</sequence>
<dbReference type="Gene3D" id="1.10.3720.10">
    <property type="entry name" value="MetI-like"/>
    <property type="match status" value="1"/>
</dbReference>
<evidence type="ECO:0000256" key="1">
    <source>
        <dbReference type="ARBA" id="ARBA00004651"/>
    </source>
</evidence>